<dbReference type="AlphaFoldDB" id="A0A1C3XTQ2"/>
<name>A0A1C3XTQ2_9BRAD</name>
<keyword evidence="2" id="KW-1185">Reference proteome</keyword>
<dbReference type="RefSeq" id="WP_091967213.1">
    <property type="nucleotide sequence ID" value="NZ_FMAI01000046.1"/>
</dbReference>
<dbReference type="EMBL" id="FMAI01000046">
    <property type="protein sequence ID" value="SCB55585.1"/>
    <property type="molecule type" value="Genomic_DNA"/>
</dbReference>
<protein>
    <submittedName>
        <fullName evidence="1">Uncharacterized protein</fullName>
    </submittedName>
</protein>
<dbReference type="Proteomes" id="UP000199184">
    <property type="component" value="Unassembled WGS sequence"/>
</dbReference>
<gene>
    <name evidence="1" type="ORF">GA0061098_10462</name>
</gene>
<dbReference type="InterPro" id="IPR029058">
    <property type="entry name" value="AB_hydrolase_fold"/>
</dbReference>
<sequence>MNGGTFPAVVFWRPPTGTNPTVVFLPGGGHLARVAYGHPGADPRDFLDFWLREVGWGLLAVSYPSDHPTFPHLYPEMTVSDWGASVTAITLGLLAPCPAPRRVVVAGWSMAGRVARSVCRGLSRGGLPPIGFISLAASAPLPGLVPVFERGEPVTEAGLWDLSADEPGLPTRHANWCAELAAQSADNERVIIPEDVYQRDYRVNTPLLLRGEPQYLRSRSAVVSVAEVTDELGTFDFGSHPLTGVIAPTRPSDARHALTDSLTWGFLNAQHVFERYVSGCPGLCTFPNQLWEQLRSLMLDLPRRLTRTVSGGHFFFVGERGAKATAHHLTNLATEIAFLQAEVSAIVCKSTGTTNEIE</sequence>
<organism evidence="1 2">
    <name type="scientific">Bradyrhizobium shewense</name>
    <dbReference type="NCBI Taxonomy" id="1761772"/>
    <lineage>
        <taxon>Bacteria</taxon>
        <taxon>Pseudomonadati</taxon>
        <taxon>Pseudomonadota</taxon>
        <taxon>Alphaproteobacteria</taxon>
        <taxon>Hyphomicrobiales</taxon>
        <taxon>Nitrobacteraceae</taxon>
        <taxon>Bradyrhizobium</taxon>
    </lineage>
</organism>
<dbReference type="Gene3D" id="3.40.50.1820">
    <property type="entry name" value="alpha/beta hydrolase"/>
    <property type="match status" value="1"/>
</dbReference>
<evidence type="ECO:0000313" key="1">
    <source>
        <dbReference type="EMBL" id="SCB55585.1"/>
    </source>
</evidence>
<reference evidence="2" key="1">
    <citation type="submission" date="2016-08" db="EMBL/GenBank/DDBJ databases">
        <authorList>
            <person name="Varghese N."/>
            <person name="Submissions Spin"/>
        </authorList>
    </citation>
    <scope>NUCLEOTIDE SEQUENCE [LARGE SCALE GENOMIC DNA]</scope>
    <source>
        <strain evidence="2">ERR11</strain>
    </source>
</reference>
<accession>A0A1C3XTQ2</accession>
<proteinExistence type="predicted"/>
<evidence type="ECO:0000313" key="2">
    <source>
        <dbReference type="Proteomes" id="UP000199184"/>
    </source>
</evidence>
<dbReference type="SUPFAM" id="SSF53474">
    <property type="entry name" value="alpha/beta-Hydrolases"/>
    <property type="match status" value="1"/>
</dbReference>